<accession>A0A4Y9STC3</accession>
<gene>
    <name evidence="2" type="ORF">E4L96_03050</name>
</gene>
<evidence type="ECO:0000313" key="3">
    <source>
        <dbReference type="Proteomes" id="UP000298438"/>
    </source>
</evidence>
<reference evidence="2 3" key="1">
    <citation type="submission" date="2019-03" db="EMBL/GenBank/DDBJ databases">
        <title>Draft Genome Sequence of Massilia arenosa sp. nov., a Novel Massilia Species Isolated from a Sandy-loam Maize Soil.</title>
        <authorList>
            <person name="Raths R."/>
            <person name="Peta V."/>
            <person name="Bucking H."/>
        </authorList>
    </citation>
    <scope>NUCLEOTIDE SEQUENCE [LARGE SCALE GENOMIC DNA]</scope>
    <source>
        <strain evidence="2 3">MC02</strain>
    </source>
</reference>
<dbReference type="EMBL" id="SPVF01000043">
    <property type="protein sequence ID" value="TFW27996.1"/>
    <property type="molecule type" value="Genomic_DNA"/>
</dbReference>
<evidence type="ECO:0000313" key="2">
    <source>
        <dbReference type="EMBL" id="TFW27996.1"/>
    </source>
</evidence>
<evidence type="ECO:0000256" key="1">
    <source>
        <dbReference type="SAM" id="MobiDB-lite"/>
    </source>
</evidence>
<dbReference type="Proteomes" id="UP000298438">
    <property type="component" value="Unassembled WGS sequence"/>
</dbReference>
<proteinExistence type="predicted"/>
<name>A0A4Y9STC3_9BURK</name>
<organism evidence="2 3">
    <name type="scientific">Zemynaea arenosa</name>
    <dbReference type="NCBI Taxonomy" id="2561931"/>
    <lineage>
        <taxon>Bacteria</taxon>
        <taxon>Pseudomonadati</taxon>
        <taxon>Pseudomonadota</taxon>
        <taxon>Betaproteobacteria</taxon>
        <taxon>Burkholderiales</taxon>
        <taxon>Oxalobacteraceae</taxon>
        <taxon>Telluria group</taxon>
        <taxon>Zemynaea</taxon>
    </lineage>
</organism>
<feature type="region of interest" description="Disordered" evidence="1">
    <location>
        <begin position="1"/>
        <end position="23"/>
    </location>
</feature>
<sequence>MRSAISALRRPPPAPQPPQPVAEPTVAFEPFTLHYESCNARAAPLASAFSIVDSNPQRTTICLDSMTLASAAQEQGNGSHSRAVTILLRIAAQPGHRVLSIDFAGTLCGTLLGAAAKRGQPLPAGMRAANFASIEASIHAPDRSELDERRRWYQGQIASDRRFALSVDNIRARRQLILQLNADMYVEAGARPSYAALQLLQPLLTVRSAPMPTLVERRSPASLLRRALAARAEERRSPH</sequence>
<feature type="compositionally biased region" description="Pro residues" evidence="1">
    <location>
        <begin position="10"/>
        <end position="21"/>
    </location>
</feature>
<protein>
    <submittedName>
        <fullName evidence="2">Uncharacterized protein</fullName>
    </submittedName>
</protein>
<dbReference type="AlphaFoldDB" id="A0A4Y9STC3"/>
<keyword evidence="3" id="KW-1185">Reference proteome</keyword>
<dbReference type="RefSeq" id="WP_135205760.1">
    <property type="nucleotide sequence ID" value="NZ_SPVF01000043.1"/>
</dbReference>
<comment type="caution">
    <text evidence="2">The sequence shown here is derived from an EMBL/GenBank/DDBJ whole genome shotgun (WGS) entry which is preliminary data.</text>
</comment>